<dbReference type="Proteomes" id="UP000014408">
    <property type="component" value="Unassembled WGS sequence"/>
</dbReference>
<evidence type="ECO:0000313" key="1">
    <source>
        <dbReference type="EMBL" id="EPD69838.1"/>
    </source>
</evidence>
<dbReference type="STRING" id="1125779.HMPREF1219_00985"/>
<organism evidence="1 2">
    <name type="scientific">Corynebacterium pyruviciproducens ATCC BAA-1742</name>
    <dbReference type="NCBI Taxonomy" id="1125779"/>
    <lineage>
        <taxon>Bacteria</taxon>
        <taxon>Bacillati</taxon>
        <taxon>Actinomycetota</taxon>
        <taxon>Actinomycetes</taxon>
        <taxon>Mycobacteriales</taxon>
        <taxon>Corynebacteriaceae</taxon>
        <taxon>Corynebacterium</taxon>
    </lineage>
</organism>
<keyword evidence="2" id="KW-1185">Reference proteome</keyword>
<sequence>MAERSAAGAGLRGTFRLQATNVPEAGWFTGRVRALHETVGLKEACVAMFGHGGAEHWLYRLLGHLQMTQEAFLRIGG</sequence>
<dbReference type="AlphaFoldDB" id="S2YZP0"/>
<name>S2YZP0_9CORY</name>
<dbReference type="EMBL" id="ATBY01000011">
    <property type="protein sequence ID" value="EPD69838.1"/>
    <property type="molecule type" value="Genomic_DNA"/>
</dbReference>
<evidence type="ECO:0000313" key="2">
    <source>
        <dbReference type="Proteomes" id="UP000014408"/>
    </source>
</evidence>
<gene>
    <name evidence="1" type="ORF">HMPREF1219_00985</name>
</gene>
<reference evidence="1 2" key="1">
    <citation type="submission" date="2013-05" db="EMBL/GenBank/DDBJ databases">
        <title>The Genome Sequence of Corynebacterium pyruviciproducens 1773O (ATCC BAA-1742).</title>
        <authorList>
            <consortium name="The Broad Institute Genomics Platform"/>
            <person name="Earl A."/>
            <person name="Ward D."/>
            <person name="Feldgarden M."/>
            <person name="Gevers D."/>
            <person name="Tong J."/>
            <person name="Walker B."/>
            <person name="Young S."/>
            <person name="Zeng Q."/>
            <person name="Gargeya S."/>
            <person name="Fitzgerald M."/>
            <person name="Haas B."/>
            <person name="Abouelleil A."/>
            <person name="Allen A.W."/>
            <person name="Alvarado L."/>
            <person name="Arachchi H.M."/>
            <person name="Berlin A.M."/>
            <person name="Chapman S.B."/>
            <person name="Gainer-Dewar J."/>
            <person name="Goldberg J."/>
            <person name="Griggs A."/>
            <person name="Gujja S."/>
            <person name="Hansen M."/>
            <person name="Howarth C."/>
            <person name="Imamovic A."/>
            <person name="Ireland A."/>
            <person name="Larimer J."/>
            <person name="McCowan C."/>
            <person name="Murphy C."/>
            <person name="Pearson M."/>
            <person name="Poon T.W."/>
            <person name="Priest M."/>
            <person name="Roberts A."/>
            <person name="Saif S."/>
            <person name="Shea T."/>
            <person name="Sisk P."/>
            <person name="Sykes S."/>
            <person name="Wortman J."/>
            <person name="Nusbaum C."/>
            <person name="Birren B."/>
        </authorList>
    </citation>
    <scope>NUCLEOTIDE SEQUENCE [LARGE SCALE GENOMIC DNA]</scope>
    <source>
        <strain evidence="1 2">ATCC BAA-1742</strain>
    </source>
</reference>
<dbReference type="HOGENOM" id="CLU_2632157_0_0_11"/>
<protein>
    <submittedName>
        <fullName evidence="1">Uncharacterized protein</fullName>
    </submittedName>
</protein>
<comment type="caution">
    <text evidence="1">The sequence shown here is derived from an EMBL/GenBank/DDBJ whole genome shotgun (WGS) entry which is preliminary data.</text>
</comment>
<proteinExistence type="predicted"/>
<accession>S2YZP0</accession>